<evidence type="ECO:0000313" key="4">
    <source>
        <dbReference type="Proteomes" id="UP001626537"/>
    </source>
</evidence>
<dbReference type="Pfam" id="PF00501">
    <property type="entry name" value="AMP-binding"/>
    <property type="match status" value="1"/>
</dbReference>
<dbReference type="EMBL" id="CP136864">
    <property type="protein sequence ID" value="WOJ92859.1"/>
    <property type="molecule type" value="Genomic_DNA"/>
</dbReference>
<name>A0ABZ0I016_9GAMM</name>
<gene>
    <name evidence="3" type="ORF">R0135_13840</name>
</gene>
<dbReference type="PANTHER" id="PTHR43767:SF1">
    <property type="entry name" value="NONRIBOSOMAL PEPTIDE SYNTHASE PES1 (EUROFUNG)-RELATED"/>
    <property type="match status" value="1"/>
</dbReference>
<accession>A0ABZ0I016</accession>
<dbReference type="InterPro" id="IPR020845">
    <property type="entry name" value="AMP-binding_CS"/>
</dbReference>
<evidence type="ECO:0000259" key="2">
    <source>
        <dbReference type="Pfam" id="PF13193"/>
    </source>
</evidence>
<proteinExistence type="predicted"/>
<feature type="domain" description="AMP-dependent synthetase/ligase" evidence="1">
    <location>
        <begin position="9"/>
        <end position="374"/>
    </location>
</feature>
<dbReference type="InterPro" id="IPR042099">
    <property type="entry name" value="ANL_N_sf"/>
</dbReference>
<dbReference type="Gene3D" id="3.40.50.12780">
    <property type="entry name" value="N-terminal domain of ligase-like"/>
    <property type="match status" value="1"/>
</dbReference>
<dbReference type="Proteomes" id="UP001626537">
    <property type="component" value="Chromosome"/>
</dbReference>
<dbReference type="Pfam" id="PF13193">
    <property type="entry name" value="AMP-binding_C"/>
    <property type="match status" value="1"/>
</dbReference>
<dbReference type="InterPro" id="IPR045851">
    <property type="entry name" value="AMP-bd_C_sf"/>
</dbReference>
<dbReference type="InterPro" id="IPR000873">
    <property type="entry name" value="AMP-dep_synth/lig_dom"/>
</dbReference>
<dbReference type="PROSITE" id="PS00455">
    <property type="entry name" value="AMP_BINDING"/>
    <property type="match status" value="1"/>
</dbReference>
<evidence type="ECO:0000313" key="3">
    <source>
        <dbReference type="EMBL" id="WOJ92859.1"/>
    </source>
</evidence>
<dbReference type="GO" id="GO:0004467">
    <property type="term" value="F:long-chain fatty acid-CoA ligase activity"/>
    <property type="evidence" value="ECO:0007669"/>
    <property type="project" value="UniProtKB-EC"/>
</dbReference>
<dbReference type="InterPro" id="IPR025110">
    <property type="entry name" value="AMP-bd_C"/>
</dbReference>
<dbReference type="SUPFAM" id="SSF56801">
    <property type="entry name" value="Acetyl-CoA synthetase-like"/>
    <property type="match status" value="1"/>
</dbReference>
<protein>
    <submittedName>
        <fullName evidence="3">Long-chain-fatty-acid--CoA ligase</fullName>
        <ecNumber evidence="3">6.2.1.3</ecNumber>
    </submittedName>
</protein>
<sequence>MYSLTEFLKSNARATPTATATRHLGRCHSWLDMQTRVASLAAALREMGVEAGERVAILALNSDRYLEYYFAVWWAGAVVVPMNTRWSEVENAYALKDAGATVLFVDDAFAPMLDAMTADVSLKSVVFTGEGDRPEGTLDYDALIAGNAPCEDAQRSGDDLAGLYYTGGTTGFPKGVMLSQQALWFNNLSVSSGSKYLTGDVYLHAGPMFHLADGAFSGAACTGGLCHTFLPSFDPVKVMDLIEGEQITHTLMVPTMLGMLVNHPNFDPQRLRTLRSVAYGASPMPEGLMLNLLETLPWIGWMQGYGQTEMAPIITLLAAENHTLEGPHAGKLRSAGRAGPGVEIRICDEQGNDLPNGEVGEIVARSPGSMLGYWNRPEQTADTLKDGWVNTGDGAYRDDDGFIFIVDRLKDMIVTGGENVFSAEVESAVSTHPAVAGVSVIGIPDEKWGEAVHAIVILHEGQSATVEELLEHTVPIIANYKRPRSISFRSEPFPLSGAGKILKTELRKPFWDDKDRGVG</sequence>
<reference evidence="3 4" key="1">
    <citation type="submission" date="2023-10" db="EMBL/GenBank/DDBJ databases">
        <title>Two novel species belonging to the OM43/NOR5 clade.</title>
        <authorList>
            <person name="Park M."/>
        </authorList>
    </citation>
    <scope>NUCLEOTIDE SEQUENCE [LARGE SCALE GENOMIC DNA]</scope>
    <source>
        <strain evidence="3 4">IMCC43200</strain>
    </source>
</reference>
<evidence type="ECO:0000259" key="1">
    <source>
        <dbReference type="Pfam" id="PF00501"/>
    </source>
</evidence>
<dbReference type="RefSeq" id="WP_407347517.1">
    <property type="nucleotide sequence ID" value="NZ_CP136864.1"/>
</dbReference>
<dbReference type="EC" id="6.2.1.3" evidence="3"/>
<dbReference type="NCBIfam" id="NF004837">
    <property type="entry name" value="PRK06187.1"/>
    <property type="match status" value="1"/>
</dbReference>
<keyword evidence="4" id="KW-1185">Reference proteome</keyword>
<keyword evidence="3" id="KW-0436">Ligase</keyword>
<dbReference type="PANTHER" id="PTHR43767">
    <property type="entry name" value="LONG-CHAIN-FATTY-ACID--COA LIGASE"/>
    <property type="match status" value="1"/>
</dbReference>
<dbReference type="Gene3D" id="3.30.300.30">
    <property type="match status" value="1"/>
</dbReference>
<organism evidence="3 4">
    <name type="scientific">Congregibacter variabilis</name>
    <dbReference type="NCBI Taxonomy" id="3081200"/>
    <lineage>
        <taxon>Bacteria</taxon>
        <taxon>Pseudomonadati</taxon>
        <taxon>Pseudomonadota</taxon>
        <taxon>Gammaproteobacteria</taxon>
        <taxon>Cellvibrionales</taxon>
        <taxon>Halieaceae</taxon>
        <taxon>Congregibacter</taxon>
    </lineage>
</organism>
<dbReference type="InterPro" id="IPR050237">
    <property type="entry name" value="ATP-dep_AMP-bd_enzyme"/>
</dbReference>
<feature type="domain" description="AMP-binding enzyme C-terminal" evidence="2">
    <location>
        <begin position="424"/>
        <end position="500"/>
    </location>
</feature>